<evidence type="ECO:0000256" key="1">
    <source>
        <dbReference type="ARBA" id="ARBA00004651"/>
    </source>
</evidence>
<keyword evidence="3" id="KW-0050">Antiport</keyword>
<keyword evidence="8 9" id="KW-0472">Membrane</keyword>
<evidence type="ECO:0000256" key="6">
    <source>
        <dbReference type="ARBA" id="ARBA00022989"/>
    </source>
</evidence>
<dbReference type="EMBL" id="FRAF01000001">
    <property type="protein sequence ID" value="SHJ48770.1"/>
    <property type="molecule type" value="Genomic_DNA"/>
</dbReference>
<dbReference type="GO" id="GO:1902600">
    <property type="term" value="P:proton transmembrane transport"/>
    <property type="evidence" value="ECO:0007669"/>
    <property type="project" value="InterPro"/>
</dbReference>
<reference evidence="12" key="1">
    <citation type="submission" date="2016-11" db="EMBL/GenBank/DDBJ databases">
        <authorList>
            <person name="Varghese N."/>
            <person name="Submissions S."/>
        </authorList>
    </citation>
    <scope>NUCLEOTIDE SEQUENCE [LARGE SCALE GENOMIC DNA]</scope>
    <source>
        <strain evidence="12">USBA-503</strain>
    </source>
</reference>
<evidence type="ECO:0000256" key="4">
    <source>
        <dbReference type="ARBA" id="ARBA00022475"/>
    </source>
</evidence>
<dbReference type="InterPro" id="IPR038770">
    <property type="entry name" value="Na+/solute_symporter_sf"/>
</dbReference>
<dbReference type="Proteomes" id="UP000184016">
    <property type="component" value="Unassembled WGS sequence"/>
</dbReference>
<evidence type="ECO:0000256" key="8">
    <source>
        <dbReference type="ARBA" id="ARBA00023136"/>
    </source>
</evidence>
<feature type="transmembrane region" description="Helical" evidence="9">
    <location>
        <begin position="378"/>
        <end position="402"/>
    </location>
</feature>
<protein>
    <submittedName>
        <fullName evidence="11">NhaP-type Na+/H+ or K+/H+ antiporter</fullName>
    </submittedName>
</protein>
<dbReference type="RefSeq" id="WP_072872541.1">
    <property type="nucleotide sequence ID" value="NZ_FRAF01000001.1"/>
</dbReference>
<evidence type="ECO:0000259" key="10">
    <source>
        <dbReference type="Pfam" id="PF00999"/>
    </source>
</evidence>
<feature type="transmembrane region" description="Helical" evidence="9">
    <location>
        <begin position="230"/>
        <end position="262"/>
    </location>
</feature>
<proteinExistence type="predicted"/>
<evidence type="ECO:0000256" key="9">
    <source>
        <dbReference type="SAM" id="Phobius"/>
    </source>
</evidence>
<dbReference type="Pfam" id="PF00999">
    <property type="entry name" value="Na_H_Exchanger"/>
    <property type="match status" value="1"/>
</dbReference>
<dbReference type="Gene3D" id="1.20.1530.20">
    <property type="match status" value="1"/>
</dbReference>
<keyword evidence="5 9" id="KW-0812">Transmembrane</keyword>
<dbReference type="OrthoDB" id="1757035at2"/>
<evidence type="ECO:0000256" key="5">
    <source>
        <dbReference type="ARBA" id="ARBA00022692"/>
    </source>
</evidence>
<dbReference type="GO" id="GO:0015297">
    <property type="term" value="F:antiporter activity"/>
    <property type="evidence" value="ECO:0007669"/>
    <property type="project" value="UniProtKB-KW"/>
</dbReference>
<keyword evidence="7" id="KW-0406">Ion transport</keyword>
<evidence type="ECO:0000313" key="11">
    <source>
        <dbReference type="EMBL" id="SHJ48770.1"/>
    </source>
</evidence>
<feature type="domain" description="Cation/H+ exchanger transmembrane" evidence="10">
    <location>
        <begin position="18"/>
        <end position="401"/>
    </location>
</feature>
<dbReference type="GO" id="GO:0005886">
    <property type="term" value="C:plasma membrane"/>
    <property type="evidence" value="ECO:0007669"/>
    <property type="project" value="UniProtKB-SubCell"/>
</dbReference>
<dbReference type="STRING" id="1830138.SAMN05443507_10118"/>
<dbReference type="AlphaFoldDB" id="A0A1M6JQ23"/>
<dbReference type="InterPro" id="IPR006153">
    <property type="entry name" value="Cation/H_exchanger_TM"/>
</dbReference>
<keyword evidence="2" id="KW-0813">Transport</keyword>
<accession>A0A1M6JQ23</accession>
<dbReference type="PANTHER" id="PTHR32507">
    <property type="entry name" value="NA(+)/H(+) ANTIPORTER 1"/>
    <property type="match status" value="1"/>
</dbReference>
<organism evidence="11 12">
    <name type="scientific">Alicyclobacillus tolerans</name>
    <dbReference type="NCBI Taxonomy" id="90970"/>
    <lineage>
        <taxon>Bacteria</taxon>
        <taxon>Bacillati</taxon>
        <taxon>Bacillota</taxon>
        <taxon>Bacilli</taxon>
        <taxon>Bacillales</taxon>
        <taxon>Alicyclobacillaceae</taxon>
        <taxon>Alicyclobacillus</taxon>
    </lineage>
</organism>
<keyword evidence="12" id="KW-1185">Reference proteome</keyword>
<feature type="transmembrane region" description="Helical" evidence="9">
    <location>
        <begin position="184"/>
        <end position="209"/>
    </location>
</feature>
<evidence type="ECO:0000313" key="12">
    <source>
        <dbReference type="Proteomes" id="UP000184016"/>
    </source>
</evidence>
<feature type="transmembrane region" description="Helical" evidence="9">
    <location>
        <begin position="6"/>
        <end position="23"/>
    </location>
</feature>
<sequence length="415" mass="46489">MNLNQASGLLIFFMSITLILFAVAKLSRWTKIPDIVFFLVAGILMGPVWHWLQPTQNSLFVSTLFQLGAAIILFIGGTEIRLKVLQGIWPSIVSSATLGVVVTMLVLGFVIHCLFHMPWILAMLISSLLAPTDPATIIPVFEQIPIRERLRSMLESESAFNDATGAVLFSILLTSALSKSHFSIGLAVFQFIWQAFLGIAIGFFTSGLGRFFQFRFLRKSNDGRSGIDHTWLSLSVFLVSYLLGQWISGTGFMAVFVSGIIWSDKEVLPWRASEDRVQTTHSHLRFLSQILRAFIFVLLGSEISWSAFSRYLNVSIIIAVTLIVLARPLTVWFTISWDPLSRWQMKEQLFMMWVRETGVVPVVLSGILTEHSLYPKDWVSAVVSVVVLLTVLLQATTTSLAARKLNVLDDRRSMA</sequence>
<feature type="transmembrane region" description="Helical" evidence="9">
    <location>
        <begin position="58"/>
        <end position="76"/>
    </location>
</feature>
<evidence type="ECO:0000256" key="2">
    <source>
        <dbReference type="ARBA" id="ARBA00022448"/>
    </source>
</evidence>
<feature type="transmembrane region" description="Helical" evidence="9">
    <location>
        <begin position="35"/>
        <end position="52"/>
    </location>
</feature>
<comment type="subcellular location">
    <subcellularLocation>
        <location evidence="1">Cell membrane</location>
        <topology evidence="1">Multi-pass membrane protein</topology>
    </subcellularLocation>
</comment>
<feature type="transmembrane region" description="Helical" evidence="9">
    <location>
        <begin position="88"/>
        <end position="111"/>
    </location>
</feature>
<evidence type="ECO:0000256" key="7">
    <source>
        <dbReference type="ARBA" id="ARBA00023065"/>
    </source>
</evidence>
<keyword evidence="6 9" id="KW-1133">Transmembrane helix</keyword>
<feature type="transmembrane region" description="Helical" evidence="9">
    <location>
        <begin position="311"/>
        <end position="335"/>
    </location>
</feature>
<evidence type="ECO:0000256" key="3">
    <source>
        <dbReference type="ARBA" id="ARBA00022449"/>
    </source>
</evidence>
<name>A0A1M6JQ23_9BACL</name>
<gene>
    <name evidence="11" type="ORF">SAMN05443507_10118</name>
</gene>
<keyword evidence="4" id="KW-1003">Cell membrane</keyword>
<dbReference type="PANTHER" id="PTHR32507:SF0">
    <property type="entry name" value="NA(+)_H(+) ANTIPORTER 2-RELATED"/>
    <property type="match status" value="1"/>
</dbReference>